<proteinExistence type="predicted"/>
<comment type="caution">
    <text evidence="1">The sequence shown here is derived from an EMBL/GenBank/DDBJ whole genome shotgun (WGS) entry which is preliminary data.</text>
</comment>
<gene>
    <name evidence="1" type="ORF">L2E82_05860</name>
</gene>
<reference evidence="1 2" key="2">
    <citation type="journal article" date="2022" name="Mol. Ecol. Resour.">
        <title>The genomes of chicory, endive, great burdock and yacon provide insights into Asteraceae paleo-polyploidization history and plant inulin production.</title>
        <authorList>
            <person name="Fan W."/>
            <person name="Wang S."/>
            <person name="Wang H."/>
            <person name="Wang A."/>
            <person name="Jiang F."/>
            <person name="Liu H."/>
            <person name="Zhao H."/>
            <person name="Xu D."/>
            <person name="Zhang Y."/>
        </authorList>
    </citation>
    <scope>NUCLEOTIDE SEQUENCE [LARGE SCALE GENOMIC DNA]</scope>
    <source>
        <strain evidence="2">cv. Punajuju</strain>
        <tissue evidence="1">Leaves</tissue>
    </source>
</reference>
<dbReference type="EMBL" id="CM042009">
    <property type="protein sequence ID" value="KAI3791992.1"/>
    <property type="molecule type" value="Genomic_DNA"/>
</dbReference>
<protein>
    <submittedName>
        <fullName evidence="1">Uncharacterized protein</fullName>
    </submittedName>
</protein>
<accession>A0ACB9H8F0</accession>
<dbReference type="Proteomes" id="UP001055811">
    <property type="component" value="Linkage Group LG01"/>
</dbReference>
<organism evidence="1 2">
    <name type="scientific">Cichorium intybus</name>
    <name type="common">Chicory</name>
    <dbReference type="NCBI Taxonomy" id="13427"/>
    <lineage>
        <taxon>Eukaryota</taxon>
        <taxon>Viridiplantae</taxon>
        <taxon>Streptophyta</taxon>
        <taxon>Embryophyta</taxon>
        <taxon>Tracheophyta</taxon>
        <taxon>Spermatophyta</taxon>
        <taxon>Magnoliopsida</taxon>
        <taxon>eudicotyledons</taxon>
        <taxon>Gunneridae</taxon>
        <taxon>Pentapetalae</taxon>
        <taxon>asterids</taxon>
        <taxon>campanulids</taxon>
        <taxon>Asterales</taxon>
        <taxon>Asteraceae</taxon>
        <taxon>Cichorioideae</taxon>
        <taxon>Cichorieae</taxon>
        <taxon>Cichoriinae</taxon>
        <taxon>Cichorium</taxon>
    </lineage>
</organism>
<sequence length="89" mass="10234">MSATYRPGQLNLHHRSPLFLSHSLAYVRRRLSSSHDAIIGSKFCHQLPLKKKRVDSLCTFTELPEVIQHQDSGSKCEKPEDWDDEEDGE</sequence>
<evidence type="ECO:0000313" key="1">
    <source>
        <dbReference type="EMBL" id="KAI3791992.1"/>
    </source>
</evidence>
<evidence type="ECO:0000313" key="2">
    <source>
        <dbReference type="Proteomes" id="UP001055811"/>
    </source>
</evidence>
<reference evidence="2" key="1">
    <citation type="journal article" date="2022" name="Mol. Ecol. Resour.">
        <title>The genomes of chicory, endive, great burdock and yacon provide insights into Asteraceae palaeo-polyploidization history and plant inulin production.</title>
        <authorList>
            <person name="Fan W."/>
            <person name="Wang S."/>
            <person name="Wang H."/>
            <person name="Wang A."/>
            <person name="Jiang F."/>
            <person name="Liu H."/>
            <person name="Zhao H."/>
            <person name="Xu D."/>
            <person name="Zhang Y."/>
        </authorList>
    </citation>
    <scope>NUCLEOTIDE SEQUENCE [LARGE SCALE GENOMIC DNA]</scope>
    <source>
        <strain evidence="2">cv. Punajuju</strain>
    </source>
</reference>
<keyword evidence="2" id="KW-1185">Reference proteome</keyword>
<name>A0ACB9H8F0_CICIN</name>